<dbReference type="OrthoDB" id="198203at2"/>
<dbReference type="InterPro" id="IPR018060">
    <property type="entry name" value="HTH_AraC"/>
</dbReference>
<keyword evidence="6" id="KW-1185">Reference proteome</keyword>
<evidence type="ECO:0000313" key="6">
    <source>
        <dbReference type="Proteomes" id="UP000295345"/>
    </source>
</evidence>
<dbReference type="SMART" id="SM00342">
    <property type="entry name" value="HTH_ARAC"/>
    <property type="match status" value="1"/>
</dbReference>
<dbReference type="PROSITE" id="PS00041">
    <property type="entry name" value="HTH_ARAC_FAMILY_1"/>
    <property type="match status" value="1"/>
</dbReference>
<dbReference type="InterPro" id="IPR009057">
    <property type="entry name" value="Homeodomain-like_sf"/>
</dbReference>
<sequence>MLDQQPTPQWLVPLQEAPHIAHIGVGSRVRAVDEWCLPDLWSLHLYGYTGELEVAGEVLPIAPGRISLVPPNVATRYRYHGEAVHLFAHIRLPAGVPEECVTLPTMLDCGADLARIRDRFQTALDFHARLPQLARAELWSLLCHLAGRQISEHDDALGLHPAVRDALGWIEARLGEPISVAALADRVGLSHNHLTRLFRTQLDSTVVGYVRGRRLARAHHLLTRSELPVKTVATAVGFADPQSFNKAFRQAYNAPPSAVRDGVITRSRKGG</sequence>
<dbReference type="SUPFAM" id="SSF46689">
    <property type="entry name" value="Homeodomain-like"/>
    <property type="match status" value="2"/>
</dbReference>
<dbReference type="InterPro" id="IPR050204">
    <property type="entry name" value="AraC_XylS_family_regulators"/>
</dbReference>
<keyword evidence="3" id="KW-0804">Transcription</keyword>
<dbReference type="AlphaFoldDB" id="A0A4R4TDC9"/>
<dbReference type="Pfam" id="PF12833">
    <property type="entry name" value="HTH_18"/>
    <property type="match status" value="1"/>
</dbReference>
<dbReference type="EMBL" id="SMKI01000212">
    <property type="protein sequence ID" value="TDC73162.1"/>
    <property type="molecule type" value="Genomic_DNA"/>
</dbReference>
<evidence type="ECO:0000259" key="4">
    <source>
        <dbReference type="PROSITE" id="PS01124"/>
    </source>
</evidence>
<organism evidence="5 6">
    <name type="scientific">Streptomyces hainanensis</name>
    <dbReference type="NCBI Taxonomy" id="402648"/>
    <lineage>
        <taxon>Bacteria</taxon>
        <taxon>Bacillati</taxon>
        <taxon>Actinomycetota</taxon>
        <taxon>Actinomycetes</taxon>
        <taxon>Kitasatosporales</taxon>
        <taxon>Streptomycetaceae</taxon>
        <taxon>Streptomyces</taxon>
    </lineage>
</organism>
<dbReference type="PANTHER" id="PTHR46796">
    <property type="entry name" value="HTH-TYPE TRANSCRIPTIONAL ACTIVATOR RHAS-RELATED"/>
    <property type="match status" value="1"/>
</dbReference>
<dbReference type="RefSeq" id="WP_132819444.1">
    <property type="nucleotide sequence ID" value="NZ_SMKI01000212.1"/>
</dbReference>
<gene>
    <name evidence="5" type="ORF">E1283_19840</name>
</gene>
<dbReference type="Gene3D" id="1.10.10.60">
    <property type="entry name" value="Homeodomain-like"/>
    <property type="match status" value="2"/>
</dbReference>
<evidence type="ECO:0000256" key="2">
    <source>
        <dbReference type="ARBA" id="ARBA00023125"/>
    </source>
</evidence>
<dbReference type="InterPro" id="IPR018062">
    <property type="entry name" value="HTH_AraC-typ_CS"/>
</dbReference>
<dbReference type="GO" id="GO:0043565">
    <property type="term" value="F:sequence-specific DNA binding"/>
    <property type="evidence" value="ECO:0007669"/>
    <property type="project" value="InterPro"/>
</dbReference>
<protein>
    <submittedName>
        <fullName evidence="5">Helix-turn-helix domain-containing protein</fullName>
    </submittedName>
</protein>
<evidence type="ECO:0000256" key="1">
    <source>
        <dbReference type="ARBA" id="ARBA00023015"/>
    </source>
</evidence>
<evidence type="ECO:0000313" key="5">
    <source>
        <dbReference type="EMBL" id="TDC73162.1"/>
    </source>
</evidence>
<evidence type="ECO:0000256" key="3">
    <source>
        <dbReference type="ARBA" id="ARBA00023163"/>
    </source>
</evidence>
<dbReference type="PROSITE" id="PS01124">
    <property type="entry name" value="HTH_ARAC_FAMILY_2"/>
    <property type="match status" value="1"/>
</dbReference>
<feature type="domain" description="HTH araC/xylS-type" evidence="4">
    <location>
        <begin position="164"/>
        <end position="262"/>
    </location>
</feature>
<keyword evidence="1" id="KW-0805">Transcription regulation</keyword>
<accession>A0A4R4TDC9</accession>
<keyword evidence="2" id="KW-0238">DNA-binding</keyword>
<reference evidence="5 6" key="1">
    <citation type="submission" date="2019-03" db="EMBL/GenBank/DDBJ databases">
        <title>Draft genome sequences of novel Actinobacteria.</title>
        <authorList>
            <person name="Sahin N."/>
            <person name="Ay H."/>
            <person name="Saygin H."/>
        </authorList>
    </citation>
    <scope>NUCLEOTIDE SEQUENCE [LARGE SCALE GENOMIC DNA]</scope>
    <source>
        <strain evidence="5 6">DSM 41900</strain>
    </source>
</reference>
<dbReference type="GO" id="GO:0003700">
    <property type="term" value="F:DNA-binding transcription factor activity"/>
    <property type="evidence" value="ECO:0007669"/>
    <property type="project" value="InterPro"/>
</dbReference>
<dbReference type="Proteomes" id="UP000295345">
    <property type="component" value="Unassembled WGS sequence"/>
</dbReference>
<proteinExistence type="predicted"/>
<comment type="caution">
    <text evidence="5">The sequence shown here is derived from an EMBL/GenBank/DDBJ whole genome shotgun (WGS) entry which is preliminary data.</text>
</comment>
<name>A0A4R4TDC9_9ACTN</name>